<proteinExistence type="predicted"/>
<keyword evidence="9" id="KW-1185">Reference proteome</keyword>
<dbReference type="SUPFAM" id="SSF101941">
    <property type="entry name" value="NAC domain"/>
    <property type="match status" value="1"/>
</dbReference>
<dbReference type="GO" id="GO:0003677">
    <property type="term" value="F:DNA binding"/>
    <property type="evidence" value="ECO:0007669"/>
    <property type="project" value="UniProtKB-KW"/>
</dbReference>
<comment type="subcellular location">
    <subcellularLocation>
        <location evidence="1">Nucleus</location>
    </subcellularLocation>
</comment>
<protein>
    <recommendedName>
        <fullName evidence="7">NAC domain-containing protein</fullName>
    </recommendedName>
</protein>
<evidence type="ECO:0000256" key="4">
    <source>
        <dbReference type="ARBA" id="ARBA00023163"/>
    </source>
</evidence>
<dbReference type="InterPro" id="IPR036093">
    <property type="entry name" value="NAC_dom_sf"/>
</dbReference>
<evidence type="ECO:0000256" key="5">
    <source>
        <dbReference type="ARBA" id="ARBA00023242"/>
    </source>
</evidence>
<evidence type="ECO:0000256" key="2">
    <source>
        <dbReference type="ARBA" id="ARBA00023015"/>
    </source>
</evidence>
<keyword evidence="3" id="KW-0238">DNA-binding</keyword>
<dbReference type="PROSITE" id="PS51005">
    <property type="entry name" value="NAC"/>
    <property type="match status" value="1"/>
</dbReference>
<feature type="region of interest" description="Disordered" evidence="6">
    <location>
        <begin position="160"/>
        <end position="200"/>
    </location>
</feature>
<evidence type="ECO:0000313" key="9">
    <source>
        <dbReference type="Proteomes" id="UP000823388"/>
    </source>
</evidence>
<dbReference type="Proteomes" id="UP000823388">
    <property type="component" value="Chromosome 6N"/>
</dbReference>
<evidence type="ECO:0000313" key="8">
    <source>
        <dbReference type="EMBL" id="KAG2580358.1"/>
    </source>
</evidence>
<name>A0A8T0R5E8_PANVG</name>
<dbReference type="Gene3D" id="2.170.150.80">
    <property type="entry name" value="NAC domain"/>
    <property type="match status" value="1"/>
</dbReference>
<gene>
    <name evidence="8" type="ORF">PVAP13_6NG293600</name>
</gene>
<comment type="caution">
    <text evidence="8">The sequence shown here is derived from an EMBL/GenBank/DDBJ whole genome shotgun (WGS) entry which is preliminary data.</text>
</comment>
<keyword evidence="5" id="KW-0539">Nucleus</keyword>
<dbReference type="AlphaFoldDB" id="A0A8T0R5E8"/>
<evidence type="ECO:0000256" key="3">
    <source>
        <dbReference type="ARBA" id="ARBA00023125"/>
    </source>
</evidence>
<feature type="domain" description="NAC" evidence="7">
    <location>
        <begin position="1"/>
        <end position="151"/>
    </location>
</feature>
<dbReference type="GO" id="GO:0005634">
    <property type="term" value="C:nucleus"/>
    <property type="evidence" value="ECO:0007669"/>
    <property type="project" value="UniProtKB-SubCell"/>
</dbReference>
<evidence type="ECO:0000259" key="7">
    <source>
        <dbReference type="PROSITE" id="PS51005"/>
    </source>
</evidence>
<evidence type="ECO:0000256" key="6">
    <source>
        <dbReference type="SAM" id="MobiDB-lite"/>
    </source>
</evidence>
<dbReference type="InterPro" id="IPR003441">
    <property type="entry name" value="NAC-dom"/>
</dbReference>
<reference evidence="8" key="1">
    <citation type="submission" date="2020-05" db="EMBL/GenBank/DDBJ databases">
        <title>WGS assembly of Panicum virgatum.</title>
        <authorList>
            <person name="Lovell J.T."/>
            <person name="Jenkins J."/>
            <person name="Shu S."/>
            <person name="Juenger T.E."/>
            <person name="Schmutz J."/>
        </authorList>
    </citation>
    <scope>NUCLEOTIDE SEQUENCE</scope>
    <source>
        <strain evidence="8">AP13</strain>
    </source>
</reference>
<dbReference type="PANTHER" id="PTHR31989">
    <property type="entry name" value="NAC DOMAIN-CONTAINING PROTEIN 82-RELATED"/>
    <property type="match status" value="1"/>
</dbReference>
<dbReference type="EMBL" id="CM029048">
    <property type="protein sequence ID" value="KAG2580358.1"/>
    <property type="molecule type" value="Genomic_DNA"/>
</dbReference>
<dbReference type="Pfam" id="PF02365">
    <property type="entry name" value="NAM"/>
    <property type="match status" value="1"/>
</dbReference>
<accession>A0A8T0R5E8</accession>
<keyword evidence="4" id="KW-0804">Transcription</keyword>
<feature type="compositionally biased region" description="Polar residues" evidence="6">
    <location>
        <begin position="168"/>
        <end position="182"/>
    </location>
</feature>
<sequence length="358" mass="38706">MAKADDASSVALLRGLRSGAADFTFVHRVDVCSAAPEDLVANLEPAPGTDLAGDDGYSSVWYFYCPKRYKNTQGKPSGHRQRAIAGGDACWHSETRPKPVKGLVAGATLCNLSYGRKEGSSRSFNRLGWCMTEYDEEAGCDGHVLCKVYRSSSSLAKGKLKASSTSTNPTLSEQAAVQCSSASKRKATADHPQARPSKISHAQASASNYYFVDQEFYHQMQEPLFTDDQMGMTMPVCVDYESLFPADEEQEQDTLNTMALVAAEDEQSQQNTLVTAEEEQLLQNTLAIAEEQLRQNTPFSMDGLLGGLLGGPGYGEYGGCSWSTQVTMDELFSRSSGCYGTPTAMAPPDAGFFEGLAF</sequence>
<keyword evidence="2" id="KW-0805">Transcription regulation</keyword>
<dbReference type="GO" id="GO:0006355">
    <property type="term" value="P:regulation of DNA-templated transcription"/>
    <property type="evidence" value="ECO:0007669"/>
    <property type="project" value="InterPro"/>
</dbReference>
<evidence type="ECO:0000256" key="1">
    <source>
        <dbReference type="ARBA" id="ARBA00004123"/>
    </source>
</evidence>
<organism evidence="8 9">
    <name type="scientific">Panicum virgatum</name>
    <name type="common">Blackwell switchgrass</name>
    <dbReference type="NCBI Taxonomy" id="38727"/>
    <lineage>
        <taxon>Eukaryota</taxon>
        <taxon>Viridiplantae</taxon>
        <taxon>Streptophyta</taxon>
        <taxon>Embryophyta</taxon>
        <taxon>Tracheophyta</taxon>
        <taxon>Spermatophyta</taxon>
        <taxon>Magnoliopsida</taxon>
        <taxon>Liliopsida</taxon>
        <taxon>Poales</taxon>
        <taxon>Poaceae</taxon>
        <taxon>PACMAD clade</taxon>
        <taxon>Panicoideae</taxon>
        <taxon>Panicodae</taxon>
        <taxon>Paniceae</taxon>
        <taxon>Panicinae</taxon>
        <taxon>Panicum</taxon>
        <taxon>Panicum sect. Hiantes</taxon>
    </lineage>
</organism>